<feature type="chain" id="PRO_5001784425" evidence="1">
    <location>
        <begin position="18"/>
        <end position="104"/>
    </location>
</feature>
<keyword evidence="1" id="KW-0732">Signal</keyword>
<reference evidence="2 4" key="1">
    <citation type="journal article" date="2014" name="BMC Genomics">
        <title>Genome sequence of Anopheles sinensis provides insight into genetics basis of mosquito competence for malaria parasites.</title>
        <authorList>
            <person name="Zhou D."/>
            <person name="Zhang D."/>
            <person name="Ding G."/>
            <person name="Shi L."/>
            <person name="Hou Q."/>
            <person name="Ye Y."/>
            <person name="Xu Y."/>
            <person name="Zhou H."/>
            <person name="Xiong C."/>
            <person name="Li S."/>
            <person name="Yu J."/>
            <person name="Hong S."/>
            <person name="Yu X."/>
            <person name="Zou P."/>
            <person name="Chen C."/>
            <person name="Chang X."/>
            <person name="Wang W."/>
            <person name="Lv Y."/>
            <person name="Sun Y."/>
            <person name="Ma L."/>
            <person name="Shen B."/>
            <person name="Zhu C."/>
        </authorList>
    </citation>
    <scope>NUCLEOTIDE SEQUENCE [LARGE SCALE GENOMIC DNA]</scope>
</reference>
<name>A0A084W6I4_ANOSI</name>
<accession>A0A084W6I4</accession>
<reference evidence="3" key="2">
    <citation type="submission" date="2020-05" db="UniProtKB">
        <authorList>
            <consortium name="EnsemblMetazoa"/>
        </authorList>
    </citation>
    <scope>IDENTIFICATION</scope>
</reference>
<dbReference type="VEuPathDB" id="VectorBase:ASIS005999"/>
<keyword evidence="4" id="KW-1185">Reference proteome</keyword>
<protein>
    <submittedName>
        <fullName evidence="2">AGAP006506-PA-like protein</fullName>
    </submittedName>
</protein>
<evidence type="ECO:0000313" key="2">
    <source>
        <dbReference type="EMBL" id="KFB45828.1"/>
    </source>
</evidence>
<dbReference type="EMBL" id="ATLV01020804">
    <property type="status" value="NOT_ANNOTATED_CDS"/>
    <property type="molecule type" value="Genomic_DNA"/>
</dbReference>
<proteinExistence type="predicted"/>
<dbReference type="EMBL" id="KE525307">
    <property type="protein sequence ID" value="KFB45828.1"/>
    <property type="molecule type" value="Genomic_DNA"/>
</dbReference>
<sequence>MKCIVLCLSTLIAIVLALPAPQWPLGFGGGAFGVFQNGSSSGFNLSGAGNGTGPSLPDFGRFLPANLTFPPLGVPSLANFSGGSVPSFFPATGNPLGGGFPFFG</sequence>
<dbReference type="EnsemblMetazoa" id="ASIC013691-RA">
    <property type="protein sequence ID" value="ASIC013691-PA"/>
    <property type="gene ID" value="ASIC013691"/>
</dbReference>
<dbReference type="OrthoDB" id="7743423at2759"/>
<dbReference type="Proteomes" id="UP000030765">
    <property type="component" value="Unassembled WGS sequence"/>
</dbReference>
<evidence type="ECO:0000313" key="4">
    <source>
        <dbReference type="Proteomes" id="UP000030765"/>
    </source>
</evidence>
<gene>
    <name evidence="2" type="ORF">ZHAS_00013691</name>
</gene>
<dbReference type="AlphaFoldDB" id="A0A084W6I4"/>
<feature type="signal peptide" evidence="1">
    <location>
        <begin position="1"/>
        <end position="17"/>
    </location>
</feature>
<evidence type="ECO:0000313" key="3">
    <source>
        <dbReference type="EnsemblMetazoa" id="ASIC013691-PA"/>
    </source>
</evidence>
<evidence type="ECO:0000256" key="1">
    <source>
        <dbReference type="SAM" id="SignalP"/>
    </source>
</evidence>
<dbReference type="VEuPathDB" id="VectorBase:ASIC013691"/>
<organism evidence="2">
    <name type="scientific">Anopheles sinensis</name>
    <name type="common">Mosquito</name>
    <dbReference type="NCBI Taxonomy" id="74873"/>
    <lineage>
        <taxon>Eukaryota</taxon>
        <taxon>Metazoa</taxon>
        <taxon>Ecdysozoa</taxon>
        <taxon>Arthropoda</taxon>
        <taxon>Hexapoda</taxon>
        <taxon>Insecta</taxon>
        <taxon>Pterygota</taxon>
        <taxon>Neoptera</taxon>
        <taxon>Endopterygota</taxon>
        <taxon>Diptera</taxon>
        <taxon>Nematocera</taxon>
        <taxon>Culicoidea</taxon>
        <taxon>Culicidae</taxon>
        <taxon>Anophelinae</taxon>
        <taxon>Anopheles</taxon>
    </lineage>
</organism>